<accession>A0A024G9S4</accession>
<reference evidence="2 3" key="1">
    <citation type="submission" date="2012-05" db="EMBL/GenBank/DDBJ databases">
        <title>Recombination and specialization in a pathogen metapopulation.</title>
        <authorList>
            <person name="Gardiner A."/>
            <person name="Kemen E."/>
            <person name="Schultz-Larsen T."/>
            <person name="MacLean D."/>
            <person name="Van Oosterhout C."/>
            <person name="Jones J.D.G."/>
        </authorList>
    </citation>
    <scope>NUCLEOTIDE SEQUENCE [LARGE SCALE GENOMIC DNA]</scope>
    <source>
        <strain evidence="2 3">Ac Nc2</strain>
    </source>
</reference>
<dbReference type="EMBL" id="CAIX01000047">
    <property type="protein sequence ID" value="CCI43379.1"/>
    <property type="molecule type" value="Genomic_DNA"/>
</dbReference>
<evidence type="ECO:0000313" key="2">
    <source>
        <dbReference type="EMBL" id="CCI43379.1"/>
    </source>
</evidence>
<name>A0A024G9S4_9STRA</name>
<dbReference type="Proteomes" id="UP000053237">
    <property type="component" value="Unassembled WGS sequence"/>
</dbReference>
<gene>
    <name evidence="2" type="ORF">BN9_041630</name>
</gene>
<keyword evidence="1" id="KW-0472">Membrane</keyword>
<dbReference type="InParanoid" id="A0A024G9S4"/>
<sequence>MCDEKFVPALDGAVLHATILEKEYEMKAGPKQKYEAYLDSRDWSSTVCIPRCFNPILSVPVFVIESCFMMQLPSPEGLEERSIRYGCRKRNANAERQPSYRLIFSLAPRCTRCMISAPSWTGRLHQCGTSGAALSTAPLRSSAWKRDAFAPSCTAACIDASRLRLKSIWMFPLGNSLHGQRRKKDSFEYKIYVRCWLTSVKLYLCFILGISLMMIFPSITSGMLTLCAVLQPMEQEEAMCNAKHFSKKWWMKQLVSHFTVFYTILPLTNLGTNVALLGSRPIVTFELFECEKLKSKLPDRSSHFACISVFYSIYRRYRVIEATMTLIMVKKHNSSKS</sequence>
<comment type="caution">
    <text evidence="2">The sequence shown here is derived from an EMBL/GenBank/DDBJ whole genome shotgun (WGS) entry which is preliminary data.</text>
</comment>
<dbReference type="AlphaFoldDB" id="A0A024G9S4"/>
<keyword evidence="3" id="KW-1185">Reference proteome</keyword>
<evidence type="ECO:0000256" key="1">
    <source>
        <dbReference type="SAM" id="Phobius"/>
    </source>
</evidence>
<protein>
    <submittedName>
        <fullName evidence="2">Uncharacterized protein</fullName>
    </submittedName>
</protein>
<proteinExistence type="predicted"/>
<evidence type="ECO:0000313" key="3">
    <source>
        <dbReference type="Proteomes" id="UP000053237"/>
    </source>
</evidence>
<organism evidence="2 3">
    <name type="scientific">Albugo candida</name>
    <dbReference type="NCBI Taxonomy" id="65357"/>
    <lineage>
        <taxon>Eukaryota</taxon>
        <taxon>Sar</taxon>
        <taxon>Stramenopiles</taxon>
        <taxon>Oomycota</taxon>
        <taxon>Peronosporomycetes</taxon>
        <taxon>Albuginales</taxon>
        <taxon>Albuginaceae</taxon>
        <taxon>Albugo</taxon>
    </lineage>
</organism>
<keyword evidence="1" id="KW-1133">Transmembrane helix</keyword>
<keyword evidence="1" id="KW-0812">Transmembrane</keyword>
<feature type="transmembrane region" description="Helical" evidence="1">
    <location>
        <begin position="191"/>
        <end position="216"/>
    </location>
</feature>